<comment type="caution">
    <text evidence="2">The sequence shown here is derived from an EMBL/GenBank/DDBJ whole genome shotgun (WGS) entry which is preliminary data.</text>
</comment>
<reference evidence="3" key="1">
    <citation type="submission" date="2016-11" db="EMBL/GenBank/DDBJ databases">
        <authorList>
            <person name="Sisinthy S."/>
            <person name="Ara S."/>
            <person name="Gundlapally S.R."/>
        </authorList>
    </citation>
    <scope>NUCLEOTIDE SEQUENCE [LARGE SCALE GENOMIC DNA]</scope>
    <source>
        <strain evidence="3">V1-41</strain>
    </source>
</reference>
<accession>A0A2P5TIC6</accession>
<keyword evidence="1" id="KW-0472">Membrane</keyword>
<evidence type="ECO:0000256" key="1">
    <source>
        <dbReference type="SAM" id="Phobius"/>
    </source>
</evidence>
<dbReference type="EMBL" id="MPZM01000062">
    <property type="protein sequence ID" value="PPL14466.1"/>
    <property type="molecule type" value="Genomic_DNA"/>
</dbReference>
<keyword evidence="3" id="KW-1185">Reference proteome</keyword>
<dbReference type="Proteomes" id="UP000242231">
    <property type="component" value="Unassembled WGS sequence"/>
</dbReference>
<feature type="transmembrane region" description="Helical" evidence="1">
    <location>
        <begin position="6"/>
        <end position="29"/>
    </location>
</feature>
<evidence type="ECO:0000313" key="2">
    <source>
        <dbReference type="EMBL" id="PPL14466.1"/>
    </source>
</evidence>
<sequence length="248" mass="27894">MDILLSLLKVIVILIFALPLFFALLGLALEIIGGILRFIWGVFELIFNLGQNDDYDGILSKKSETINQSQSVESNILKAESGEPTPEPKDNLILFNPPPQQPFRKTVSQSNRTKNTSFKSKVNWRSQGLLSLSGYHVGKSKGVKTTRRRQILDDLLLYDPLDDVADRVYAAEWGVPSSSARYIKITDSISSFMHGAKARASNGGPDLGQAIAEWNMDLDYLHQQYGARLSSRRSARRTGRGRYRRSRY</sequence>
<keyword evidence="1" id="KW-0812">Transmembrane</keyword>
<dbReference type="AlphaFoldDB" id="A0A2P5TIC6"/>
<organism evidence="2 3">
    <name type="scientific">Oceanisphaera arctica</name>
    <dbReference type="NCBI Taxonomy" id="641510"/>
    <lineage>
        <taxon>Bacteria</taxon>
        <taxon>Pseudomonadati</taxon>
        <taxon>Pseudomonadota</taxon>
        <taxon>Gammaproteobacteria</taxon>
        <taxon>Aeromonadales</taxon>
        <taxon>Aeromonadaceae</taxon>
        <taxon>Oceanisphaera</taxon>
    </lineage>
</organism>
<proteinExistence type="predicted"/>
<name>A0A2P5TIC6_9GAMM</name>
<evidence type="ECO:0000313" key="3">
    <source>
        <dbReference type="Proteomes" id="UP000242231"/>
    </source>
</evidence>
<dbReference type="OrthoDB" id="6956919at2"/>
<dbReference type="RefSeq" id="WP_104488338.1">
    <property type="nucleotide sequence ID" value="NZ_BMYB01000005.1"/>
</dbReference>
<gene>
    <name evidence="2" type="ORF">UN63_15665</name>
</gene>
<protein>
    <submittedName>
        <fullName evidence="2">Uncharacterized protein</fullName>
    </submittedName>
</protein>
<keyword evidence="1" id="KW-1133">Transmembrane helix</keyword>